<sequence length="196" mass="21529">MTAPPPPVISDLELTCRAYAYGLELHEGQLRDSDAAPFILHPLEVAVLLRNRGYDDDVVAAGILHDAVEDTDATPAEIEERFGPRVARLVSVLSDDPGIEGYVERKGALRDAVSAAGEDARAIYAADKVTKARELRATLAREPHRAHDEAIVRRLDHYEASAAMLEARDPDSPLVRQLGFELWALRHLPPERPSAT</sequence>
<dbReference type="Pfam" id="PF13328">
    <property type="entry name" value="HD_4"/>
    <property type="match status" value="1"/>
</dbReference>
<organism evidence="1">
    <name type="scientific">uncultured Solirubrobacteraceae bacterium</name>
    <dbReference type="NCBI Taxonomy" id="1162706"/>
    <lineage>
        <taxon>Bacteria</taxon>
        <taxon>Bacillati</taxon>
        <taxon>Actinomycetota</taxon>
        <taxon>Thermoleophilia</taxon>
        <taxon>Solirubrobacterales</taxon>
        <taxon>Solirubrobacteraceae</taxon>
        <taxon>environmental samples</taxon>
    </lineage>
</organism>
<name>A0A6J4TXL0_9ACTN</name>
<dbReference type="EC" id="2.7.6.5" evidence="1"/>
<dbReference type="InterPro" id="IPR052194">
    <property type="entry name" value="MESH1"/>
</dbReference>
<protein>
    <submittedName>
        <fullName evidence="1">GTP pyrophosphokinase, (P)ppGpp synthetase I</fullName>
        <ecNumber evidence="1">2.7.6.5</ecNumber>
    </submittedName>
</protein>
<dbReference type="AlphaFoldDB" id="A0A6J4TXL0"/>
<dbReference type="PANTHER" id="PTHR46246">
    <property type="entry name" value="GUANOSINE-3',5'-BIS(DIPHOSPHATE) 3'-PYROPHOSPHOHYDROLASE MESH1"/>
    <property type="match status" value="1"/>
</dbReference>
<evidence type="ECO:0000313" key="1">
    <source>
        <dbReference type="EMBL" id="CAA9534671.1"/>
    </source>
</evidence>
<reference evidence="1" key="1">
    <citation type="submission" date="2020-02" db="EMBL/GenBank/DDBJ databases">
        <authorList>
            <person name="Meier V. D."/>
        </authorList>
    </citation>
    <scope>NUCLEOTIDE SEQUENCE</scope>
    <source>
        <strain evidence="1">AVDCRST_MAG85</strain>
    </source>
</reference>
<keyword evidence="1" id="KW-0808">Transferase</keyword>
<proteinExistence type="predicted"/>
<dbReference type="EMBL" id="CADCVT010000450">
    <property type="protein sequence ID" value="CAA9534671.1"/>
    <property type="molecule type" value="Genomic_DNA"/>
</dbReference>
<dbReference type="GO" id="GO:0008893">
    <property type="term" value="F:guanosine-3',5'-bis(diphosphate) 3'-diphosphatase activity"/>
    <property type="evidence" value="ECO:0007669"/>
    <property type="project" value="TreeGrafter"/>
</dbReference>
<dbReference type="Gene3D" id="1.10.3210.10">
    <property type="entry name" value="Hypothetical protein af1432"/>
    <property type="match status" value="1"/>
</dbReference>
<dbReference type="GO" id="GO:0008728">
    <property type="term" value="F:GTP diphosphokinase activity"/>
    <property type="evidence" value="ECO:0007669"/>
    <property type="project" value="UniProtKB-EC"/>
</dbReference>
<dbReference type="PANTHER" id="PTHR46246:SF1">
    <property type="entry name" value="GUANOSINE-3',5'-BIS(DIPHOSPHATE) 3'-PYROPHOSPHOHYDROLASE MESH1"/>
    <property type="match status" value="1"/>
</dbReference>
<dbReference type="GO" id="GO:0016301">
    <property type="term" value="F:kinase activity"/>
    <property type="evidence" value="ECO:0007669"/>
    <property type="project" value="UniProtKB-KW"/>
</dbReference>
<gene>
    <name evidence="1" type="ORF">AVDCRST_MAG85-3987</name>
</gene>
<dbReference type="SUPFAM" id="SSF109604">
    <property type="entry name" value="HD-domain/PDEase-like"/>
    <property type="match status" value="1"/>
</dbReference>
<keyword evidence="1" id="KW-0418">Kinase</keyword>
<accession>A0A6J4TXL0</accession>